<sequence length="89" mass="10458">MLMARKIRTLLPETKLTTKPYKSQGTSRHTVKHRYDQNTRNLPRSSARHPYSTLISNQLEQWYCDEADNTSCRLESNTTTLQQTLIDHH</sequence>
<evidence type="ECO:0000313" key="3">
    <source>
        <dbReference type="Proteomes" id="UP000735302"/>
    </source>
</evidence>
<reference evidence="2 3" key="1">
    <citation type="journal article" date="2021" name="Elife">
        <title>Chloroplast acquisition without the gene transfer in kleptoplastic sea slugs, Plakobranchus ocellatus.</title>
        <authorList>
            <person name="Maeda T."/>
            <person name="Takahashi S."/>
            <person name="Yoshida T."/>
            <person name="Shimamura S."/>
            <person name="Takaki Y."/>
            <person name="Nagai Y."/>
            <person name="Toyoda A."/>
            <person name="Suzuki Y."/>
            <person name="Arimoto A."/>
            <person name="Ishii H."/>
            <person name="Satoh N."/>
            <person name="Nishiyama T."/>
            <person name="Hasebe M."/>
            <person name="Maruyama T."/>
            <person name="Minagawa J."/>
            <person name="Obokata J."/>
            <person name="Shigenobu S."/>
        </authorList>
    </citation>
    <scope>NUCLEOTIDE SEQUENCE [LARGE SCALE GENOMIC DNA]</scope>
</reference>
<proteinExistence type="predicted"/>
<gene>
    <name evidence="2" type="ORF">PoB_000066900</name>
</gene>
<keyword evidence="2" id="KW-0808">Transferase</keyword>
<keyword evidence="2" id="KW-0675">Receptor</keyword>
<dbReference type="Proteomes" id="UP000735302">
    <property type="component" value="Unassembled WGS sequence"/>
</dbReference>
<evidence type="ECO:0000256" key="1">
    <source>
        <dbReference type="SAM" id="MobiDB-lite"/>
    </source>
</evidence>
<organism evidence="2 3">
    <name type="scientific">Plakobranchus ocellatus</name>
    <dbReference type="NCBI Taxonomy" id="259542"/>
    <lineage>
        <taxon>Eukaryota</taxon>
        <taxon>Metazoa</taxon>
        <taxon>Spiralia</taxon>
        <taxon>Lophotrochozoa</taxon>
        <taxon>Mollusca</taxon>
        <taxon>Gastropoda</taxon>
        <taxon>Heterobranchia</taxon>
        <taxon>Euthyneura</taxon>
        <taxon>Panpulmonata</taxon>
        <taxon>Sacoglossa</taxon>
        <taxon>Placobranchoidea</taxon>
        <taxon>Plakobranchidae</taxon>
        <taxon>Plakobranchus</taxon>
    </lineage>
</organism>
<dbReference type="AlphaFoldDB" id="A0AAV3XW64"/>
<dbReference type="GO" id="GO:0016301">
    <property type="term" value="F:kinase activity"/>
    <property type="evidence" value="ECO:0007669"/>
    <property type="project" value="UniProtKB-KW"/>
</dbReference>
<keyword evidence="3" id="KW-1185">Reference proteome</keyword>
<protein>
    <submittedName>
        <fullName evidence="2">Interleukin-1 receptor-associated kinase 4</fullName>
    </submittedName>
</protein>
<feature type="region of interest" description="Disordered" evidence="1">
    <location>
        <begin position="19"/>
        <end position="49"/>
    </location>
</feature>
<accession>A0AAV3XW64</accession>
<evidence type="ECO:0000313" key="2">
    <source>
        <dbReference type="EMBL" id="GFN74163.1"/>
    </source>
</evidence>
<name>A0AAV3XW64_9GAST</name>
<dbReference type="EMBL" id="BLXT01000055">
    <property type="protein sequence ID" value="GFN74163.1"/>
    <property type="molecule type" value="Genomic_DNA"/>
</dbReference>
<keyword evidence="2" id="KW-0418">Kinase</keyword>
<comment type="caution">
    <text evidence="2">The sequence shown here is derived from an EMBL/GenBank/DDBJ whole genome shotgun (WGS) entry which is preliminary data.</text>
</comment>